<gene>
    <name evidence="1" type="ORF">WK57_32050</name>
</gene>
<dbReference type="Proteomes" id="UP000070119">
    <property type="component" value="Chromosome 2"/>
</dbReference>
<proteinExistence type="predicted"/>
<dbReference type="InterPro" id="IPR046554">
    <property type="entry name" value="DUF6708"/>
</dbReference>
<name>A0A104SC28_9BURK</name>
<comment type="caution">
    <text evidence="1">The sequence shown here is derived from an EMBL/GenBank/DDBJ whole genome shotgun (WGS) entry which is preliminary data.</text>
</comment>
<organism evidence="1 2">
    <name type="scientific">Burkholderia ubonensis</name>
    <dbReference type="NCBI Taxonomy" id="101571"/>
    <lineage>
        <taxon>Bacteria</taxon>
        <taxon>Pseudomonadati</taxon>
        <taxon>Pseudomonadota</taxon>
        <taxon>Betaproteobacteria</taxon>
        <taxon>Burkholderiales</taxon>
        <taxon>Burkholderiaceae</taxon>
        <taxon>Burkholderia</taxon>
        <taxon>Burkholderia cepacia complex</taxon>
    </lineage>
</organism>
<reference evidence="1 2" key="1">
    <citation type="submission" date="2015-11" db="EMBL/GenBank/DDBJ databases">
        <authorList>
            <person name="Sahl J."/>
            <person name="Wagner D."/>
            <person name="Keim P."/>
        </authorList>
    </citation>
    <scope>NUCLEOTIDE SEQUENCE [LARGE SCALE GENOMIC DNA]</scope>
    <source>
        <strain evidence="1 2">MSMB1157</strain>
    </source>
</reference>
<evidence type="ECO:0000313" key="1">
    <source>
        <dbReference type="EMBL" id="KWZ54355.1"/>
    </source>
</evidence>
<accession>A0A104SC28</accession>
<sequence length="146" mass="16939">MWPTDEGMRGQWEYYRRYMEEGPDALPEPEILLPIERKRESFRMGAQLCWFWAGPMLGPAIFLAPLTVPGSLLRWFIMHVTRRLPRWPQHVVDACPISPDDKYAFKPAQSLNVSLDLAFIVTASVLALDATLIYWFVSWLSQPGYH</sequence>
<evidence type="ECO:0000313" key="2">
    <source>
        <dbReference type="Proteomes" id="UP000070119"/>
    </source>
</evidence>
<dbReference type="Pfam" id="PF20455">
    <property type="entry name" value="DUF6708"/>
    <property type="match status" value="1"/>
</dbReference>
<protein>
    <submittedName>
        <fullName evidence="1">Uncharacterized protein</fullName>
    </submittedName>
</protein>
<dbReference type="EMBL" id="LNJU01000005">
    <property type="protein sequence ID" value="KWZ54355.1"/>
    <property type="molecule type" value="Genomic_DNA"/>
</dbReference>
<dbReference type="AlphaFoldDB" id="A0A104SC28"/>